<dbReference type="Proteomes" id="UP001595967">
    <property type="component" value="Unassembled WGS sequence"/>
</dbReference>
<comment type="caution">
    <text evidence="1">The sequence shown here is derived from an EMBL/GenBank/DDBJ whole genome shotgun (WGS) entry which is preliminary data.</text>
</comment>
<protein>
    <submittedName>
        <fullName evidence="1">Uncharacterized protein</fullName>
    </submittedName>
</protein>
<accession>A0ABV9GT73</accession>
<dbReference type="InterPro" id="IPR027417">
    <property type="entry name" value="P-loop_NTPase"/>
</dbReference>
<reference evidence="2" key="1">
    <citation type="journal article" date="2019" name="Int. J. Syst. Evol. Microbiol.">
        <title>The Global Catalogue of Microorganisms (GCM) 10K type strain sequencing project: providing services to taxonomists for standard genome sequencing and annotation.</title>
        <authorList>
            <consortium name="The Broad Institute Genomics Platform"/>
            <consortium name="The Broad Institute Genome Sequencing Center for Infectious Disease"/>
            <person name="Wu L."/>
            <person name="Ma J."/>
        </authorList>
    </citation>
    <scope>NUCLEOTIDE SEQUENCE [LARGE SCALE GENOMIC DNA]</scope>
    <source>
        <strain evidence="2">JCM 11650</strain>
    </source>
</reference>
<evidence type="ECO:0000313" key="2">
    <source>
        <dbReference type="Proteomes" id="UP001595967"/>
    </source>
</evidence>
<proteinExistence type="predicted"/>
<keyword evidence="2" id="KW-1185">Reference proteome</keyword>
<name>A0ABV9GT73_9BURK</name>
<dbReference type="RefSeq" id="WP_377723893.1">
    <property type="nucleotide sequence ID" value="NZ_JBHSEW010000002.1"/>
</dbReference>
<sequence length="436" mass="50831">MDDRKITTAEAYWRYGDWGRLIDLYPDSGSKNLDQYTERAQLAVYAAAGHLQRGQIEVARELIRLAQEWGVGKSLLGNLLVSGIYNNFGVIAELLNKSYDSYTYFENSVKNNLRDTTNSIAVRIRRNKEFFYLNKKTRAGFGNNKSLERNNNLISENNDANQKFNLNIYINKTKKNHDFLLINSKSLPRSGLHYLEKTLSQIFGECFSFCELYQEPGCCKQFPCALTGFMDYSFKNKMKHVRLIKSHDFGLSDPIFENGNNIRQLVLIRAPLFILTSWFELYQLQVHKEILSKFDIKLQKIYYRHEKQVLEMANEIIDAYFAPSSTDQLTSWLDEKVRYANKFIMKYTNAEVVNGGKTDILLYEDIDRYAKIIVNKLNFKKNHDAFLCDKERFKARSDPFTAKSLNITNYLIENSNYFIRAAEKIKIPETSCIPWV</sequence>
<dbReference type="Gene3D" id="3.40.50.300">
    <property type="entry name" value="P-loop containing nucleotide triphosphate hydrolases"/>
    <property type="match status" value="1"/>
</dbReference>
<dbReference type="EMBL" id="JBHSEW010000002">
    <property type="protein sequence ID" value="MFC4621193.1"/>
    <property type="molecule type" value="Genomic_DNA"/>
</dbReference>
<organism evidence="1 2">
    <name type="scientific">Comamonas nitrativorans</name>
    <dbReference type="NCBI Taxonomy" id="108437"/>
    <lineage>
        <taxon>Bacteria</taxon>
        <taxon>Pseudomonadati</taxon>
        <taxon>Pseudomonadota</taxon>
        <taxon>Betaproteobacteria</taxon>
        <taxon>Burkholderiales</taxon>
        <taxon>Comamonadaceae</taxon>
        <taxon>Comamonas</taxon>
    </lineage>
</organism>
<evidence type="ECO:0000313" key="1">
    <source>
        <dbReference type="EMBL" id="MFC4621193.1"/>
    </source>
</evidence>
<gene>
    <name evidence="1" type="ORF">ACFO3A_03070</name>
</gene>